<keyword evidence="1" id="KW-1133">Transmembrane helix</keyword>
<dbReference type="EMBL" id="JAMQOQ010000005">
    <property type="protein sequence ID" value="MDS0295999.1"/>
    <property type="molecule type" value="Genomic_DNA"/>
</dbReference>
<evidence type="ECO:0000313" key="2">
    <source>
        <dbReference type="EMBL" id="MDS0295999.1"/>
    </source>
</evidence>
<proteinExistence type="predicted"/>
<keyword evidence="1" id="KW-0472">Membrane</keyword>
<dbReference type="RefSeq" id="WP_310929981.1">
    <property type="nucleotide sequence ID" value="NZ_JAMQOQ010000005.1"/>
</dbReference>
<reference evidence="2 3" key="1">
    <citation type="submission" date="2022-06" db="EMBL/GenBank/DDBJ databases">
        <title>Halogeometricum sp. a new haloarchaeum isolate from saline soil.</title>
        <authorList>
            <person name="Strakova D."/>
            <person name="Galisteo C."/>
            <person name="Sanchez-Porro C."/>
            <person name="Ventosa A."/>
        </authorList>
    </citation>
    <scope>NUCLEOTIDE SEQUENCE [LARGE SCALE GENOMIC DNA]</scope>
    <source>
        <strain evidence="3">S3BR25-2</strain>
    </source>
</reference>
<comment type="caution">
    <text evidence="2">The sequence shown here is derived from an EMBL/GenBank/DDBJ whole genome shotgun (WGS) entry which is preliminary data.</text>
</comment>
<dbReference type="Proteomes" id="UP001254813">
    <property type="component" value="Unassembled WGS sequence"/>
</dbReference>
<evidence type="ECO:0000313" key="3">
    <source>
        <dbReference type="Proteomes" id="UP001254813"/>
    </source>
</evidence>
<keyword evidence="1" id="KW-0812">Transmembrane</keyword>
<feature type="transmembrane region" description="Helical" evidence="1">
    <location>
        <begin position="48"/>
        <end position="64"/>
    </location>
</feature>
<protein>
    <submittedName>
        <fullName evidence="2">Uncharacterized protein</fullName>
    </submittedName>
</protein>
<gene>
    <name evidence="2" type="ORF">NDI79_17635</name>
</gene>
<evidence type="ECO:0000256" key="1">
    <source>
        <dbReference type="SAM" id="Phobius"/>
    </source>
</evidence>
<accession>A0ABU2G6R5</accession>
<feature type="transmembrane region" description="Helical" evidence="1">
    <location>
        <begin position="21"/>
        <end position="42"/>
    </location>
</feature>
<name>A0ABU2G6R5_9EURY</name>
<keyword evidence="3" id="KW-1185">Reference proteome</keyword>
<organism evidence="2 3">
    <name type="scientific">Halogeometricum luteum</name>
    <dbReference type="NCBI Taxonomy" id="2950537"/>
    <lineage>
        <taxon>Archaea</taxon>
        <taxon>Methanobacteriati</taxon>
        <taxon>Methanobacteriota</taxon>
        <taxon>Stenosarchaea group</taxon>
        <taxon>Halobacteria</taxon>
        <taxon>Halobacteriales</taxon>
        <taxon>Haloferacaceae</taxon>
        <taxon>Halogeometricum</taxon>
    </lineage>
</organism>
<sequence length="73" mass="7963">MPSLRDRYRRLDALVRGFSRARYAAAMGLAGAVAYVVVSSFFGGVDPVVAGWMWVVGAFVTYYAEPNRQNATG</sequence>